<gene>
    <name evidence="2" type="ORF">CRE_26055</name>
</gene>
<dbReference type="STRING" id="31234.E3LRG2"/>
<sequence>MDSFILVQAKGRTLKVRARRNGTITEKALRSAFLLKKEIPIGLSRNSIALECRSERDVLVFKLENQWEGAEFEMSWEEERQSRPITPLHLGILYFDKLLLTICISDNSAGYRSNNVRPESPYVLDEQLADDLRSRLFFIPRSQVALEKPGKSSIPRDGCINGGCVSPISSRAAVTYRHKSHLILREYEEGKDDDFNKNSIVEICNALNHSIRHKMMVIVVDNHHDFVILRSKDGNEIFKDFPHSTRSPKNFEWFLGYGLSHETDGGQHITHRSGRICSDSVDHRGRFLASSSIDGGDSGGPCYSSDRALIGIMVASTTTDPRLMDKDNREELEEEIIDASSSPADTWIAPGHLISEAYKIYQVNHGLLQVPRERTVGEPKPKTSKNSEEKCAQQASSSKEITHVDTSNLRQAAQRKPNSFLVYTGGDSVLYSDIRSRLTNLMPPDEITVFNVSIEALKKQRLAENSTICLLLASMKDLDGDAWENIYSYFNQKGRIIFVCQNKLHASICKAHASILRFAFGNQSNELKETNKELVKFLEKNMKKLPKSSAINETFRSKDVSVGANFTVVLKKEPDAPLFLYMQSNGSLHASVMFSDATTQQLIAPNSNLLRDSLRSVGVNVCDTTNCSRECSS</sequence>
<dbReference type="AlphaFoldDB" id="E3LRG2"/>
<feature type="compositionally biased region" description="Basic and acidic residues" evidence="1">
    <location>
        <begin position="374"/>
        <end position="391"/>
    </location>
</feature>
<evidence type="ECO:0000256" key="1">
    <source>
        <dbReference type="SAM" id="MobiDB-lite"/>
    </source>
</evidence>
<accession>E3LRG2</accession>
<keyword evidence="3" id="KW-1185">Reference proteome</keyword>
<dbReference type="Proteomes" id="UP000008281">
    <property type="component" value="Unassembled WGS sequence"/>
</dbReference>
<dbReference type="HOGENOM" id="CLU_432279_0_0_1"/>
<dbReference type="EMBL" id="DS268413">
    <property type="protein sequence ID" value="EFP07459.1"/>
    <property type="molecule type" value="Genomic_DNA"/>
</dbReference>
<evidence type="ECO:0000313" key="2">
    <source>
        <dbReference type="EMBL" id="EFP07459.1"/>
    </source>
</evidence>
<protein>
    <submittedName>
        <fullName evidence="2">Uncharacterized protein</fullName>
    </submittedName>
</protein>
<feature type="compositionally biased region" description="Polar residues" evidence="1">
    <location>
        <begin position="393"/>
        <end position="407"/>
    </location>
</feature>
<dbReference type="InParanoid" id="E3LRG2"/>
<proteinExistence type="predicted"/>
<dbReference type="InterPro" id="IPR009003">
    <property type="entry name" value="Peptidase_S1_PA"/>
</dbReference>
<name>E3LRG2_CAERE</name>
<organism evidence="3">
    <name type="scientific">Caenorhabditis remanei</name>
    <name type="common">Caenorhabditis vulgaris</name>
    <dbReference type="NCBI Taxonomy" id="31234"/>
    <lineage>
        <taxon>Eukaryota</taxon>
        <taxon>Metazoa</taxon>
        <taxon>Ecdysozoa</taxon>
        <taxon>Nematoda</taxon>
        <taxon>Chromadorea</taxon>
        <taxon>Rhabditida</taxon>
        <taxon>Rhabditina</taxon>
        <taxon>Rhabditomorpha</taxon>
        <taxon>Rhabditoidea</taxon>
        <taxon>Rhabditidae</taxon>
        <taxon>Peloderinae</taxon>
        <taxon>Caenorhabditis</taxon>
    </lineage>
</organism>
<reference evidence="2" key="1">
    <citation type="submission" date="2007-07" db="EMBL/GenBank/DDBJ databases">
        <title>PCAP assembly of the Caenorhabditis remanei genome.</title>
        <authorList>
            <consortium name="The Caenorhabditis remanei Sequencing Consortium"/>
            <person name="Wilson R.K."/>
        </authorList>
    </citation>
    <scope>NUCLEOTIDE SEQUENCE [LARGE SCALE GENOMIC DNA]</scope>
    <source>
        <strain evidence="2">PB4641</strain>
    </source>
</reference>
<evidence type="ECO:0000313" key="3">
    <source>
        <dbReference type="Proteomes" id="UP000008281"/>
    </source>
</evidence>
<dbReference type="eggNOG" id="KOG1536">
    <property type="taxonomic scope" value="Eukaryota"/>
</dbReference>
<feature type="region of interest" description="Disordered" evidence="1">
    <location>
        <begin position="374"/>
        <end position="407"/>
    </location>
</feature>
<dbReference type="OrthoDB" id="5846493at2759"/>
<dbReference type="SUPFAM" id="SSF50494">
    <property type="entry name" value="Trypsin-like serine proteases"/>
    <property type="match status" value="1"/>
</dbReference>